<evidence type="ECO:0000313" key="4">
    <source>
        <dbReference type="EMBL" id="QEN05861.1"/>
    </source>
</evidence>
<gene>
    <name evidence="4" type="ORF">EW093_14505</name>
</gene>
<evidence type="ECO:0000313" key="5">
    <source>
        <dbReference type="Proteomes" id="UP000323824"/>
    </source>
</evidence>
<keyword evidence="2 3" id="KW-0802">TPR repeat</keyword>
<reference evidence="4 5" key="1">
    <citation type="submission" date="2019-02" db="EMBL/GenBank/DDBJ databases">
        <authorList>
            <person name="Fomenkov A."/>
            <person name="Dubinina G."/>
            <person name="Grabovich M."/>
            <person name="Vincze T."/>
            <person name="Roberts R.J."/>
        </authorList>
    </citation>
    <scope>NUCLEOTIDE SEQUENCE [LARGE SCALE GENOMIC DNA]</scope>
    <source>
        <strain evidence="4 5">P</strain>
    </source>
</reference>
<evidence type="ECO:0000256" key="1">
    <source>
        <dbReference type="ARBA" id="ARBA00022737"/>
    </source>
</evidence>
<dbReference type="PROSITE" id="PS50005">
    <property type="entry name" value="TPR"/>
    <property type="match status" value="1"/>
</dbReference>
<dbReference type="Pfam" id="PF13181">
    <property type="entry name" value="TPR_8"/>
    <property type="match status" value="1"/>
</dbReference>
<dbReference type="OrthoDB" id="305296at2"/>
<dbReference type="Proteomes" id="UP000323824">
    <property type="component" value="Chromosome"/>
</dbReference>
<dbReference type="KEGG" id="sper:EW093_14505"/>
<dbReference type="PANTHER" id="PTHR44943">
    <property type="entry name" value="CELLULOSE SYNTHASE OPERON PROTEIN C"/>
    <property type="match status" value="1"/>
</dbReference>
<dbReference type="InterPro" id="IPR019734">
    <property type="entry name" value="TPR_rpt"/>
</dbReference>
<dbReference type="PANTHER" id="PTHR44943:SF8">
    <property type="entry name" value="TPR REPEAT-CONTAINING PROTEIN MJ0263"/>
    <property type="match status" value="1"/>
</dbReference>
<protein>
    <recommendedName>
        <fullName evidence="6">Tetratricopeptide repeat protein</fullName>
    </recommendedName>
</protein>
<organism evidence="4 5">
    <name type="scientific">Thiospirochaeta perfilievii</name>
    <dbReference type="NCBI Taxonomy" id="252967"/>
    <lineage>
        <taxon>Bacteria</taxon>
        <taxon>Pseudomonadati</taxon>
        <taxon>Spirochaetota</taxon>
        <taxon>Spirochaetia</taxon>
        <taxon>Spirochaetales</taxon>
        <taxon>Spirochaetaceae</taxon>
        <taxon>Thiospirochaeta</taxon>
    </lineage>
</organism>
<evidence type="ECO:0000256" key="2">
    <source>
        <dbReference type="ARBA" id="ARBA00022803"/>
    </source>
</evidence>
<proteinExistence type="predicted"/>
<evidence type="ECO:0008006" key="6">
    <source>
        <dbReference type="Google" id="ProtNLM"/>
    </source>
</evidence>
<dbReference type="SUPFAM" id="SSF48452">
    <property type="entry name" value="TPR-like"/>
    <property type="match status" value="2"/>
</dbReference>
<keyword evidence="5" id="KW-1185">Reference proteome</keyword>
<dbReference type="RefSeq" id="WP_149569095.1">
    <property type="nucleotide sequence ID" value="NZ_CP035807.1"/>
</dbReference>
<reference evidence="4 5" key="2">
    <citation type="submission" date="2019-09" db="EMBL/GenBank/DDBJ databases">
        <title>Complete Genome Sequence and Methylome Analysis of free living Spirochaetas.</title>
        <authorList>
            <person name="Leshcheva N."/>
            <person name="Mikheeva N."/>
        </authorList>
    </citation>
    <scope>NUCLEOTIDE SEQUENCE [LARGE SCALE GENOMIC DNA]</scope>
    <source>
        <strain evidence="4 5">P</strain>
    </source>
</reference>
<dbReference type="InterPro" id="IPR011990">
    <property type="entry name" value="TPR-like_helical_dom_sf"/>
</dbReference>
<accession>A0A5C1QE48</accession>
<dbReference type="SMART" id="SM00028">
    <property type="entry name" value="TPR"/>
    <property type="match status" value="4"/>
</dbReference>
<feature type="repeat" description="TPR" evidence="3">
    <location>
        <begin position="521"/>
        <end position="554"/>
    </location>
</feature>
<keyword evidence="1" id="KW-0677">Repeat</keyword>
<dbReference type="Gene3D" id="1.25.40.10">
    <property type="entry name" value="Tetratricopeptide repeat domain"/>
    <property type="match status" value="3"/>
</dbReference>
<dbReference type="AlphaFoldDB" id="A0A5C1QE48"/>
<dbReference type="EMBL" id="CP035807">
    <property type="protein sequence ID" value="QEN05861.1"/>
    <property type="molecule type" value="Genomic_DNA"/>
</dbReference>
<name>A0A5C1QE48_9SPIO</name>
<sequence>MSLLFLSGYLYLSFKNKNSIESQIIVIDSNIESGKLDKAIKLLSKASKNVPDRYSSYRLLKRSINIAESTSNYKVFLDVAFNIVNTFPGNEDLQAYYVMSLLKVGEYDKAKEVALDQLTSSEFKPLLAQTILFSDNKSQTDKDIIHYMEGRLDPSFFEYLASLLNDTSLYINSALLWAKNGELEKAYSLVSNLNSKNIEELISLLAYDTGRRSEALLRLLELPKSDSIKYTNILLIADLLYLKDNYPRSRFYYEKALELDVIDAKPFINITSIYRKLDDIKQAITFVDRGVSLFNKKIREKISSIDELKESSKSLSDPNEIKLSKTLLLQNQDDLTKLEFEYKKLVLLSYHLYKEVNSTSAIKILEDYRELFPNDVKIQLLYLRENNRTIDPAIYQARLWSLLNSDKNSKEVSEFLVWYYLGINDFDNINLILERSENRYPNQSWTKYYRGILEGLHGNYKEGIKLLSSRDIDVDEWELLFNRGILEMGQKNYSNAMELFNKSIIAINQKAYLKNRDVYLSKIKTKIAIVLITLNEVDEAIRVLNSAIELDPNNYTSDLLKSINIDLKESK</sequence>
<dbReference type="InterPro" id="IPR051685">
    <property type="entry name" value="Ycf3/AcsC/BcsC/TPR_MFPF"/>
</dbReference>
<evidence type="ECO:0000256" key="3">
    <source>
        <dbReference type="PROSITE-ProRule" id="PRU00339"/>
    </source>
</evidence>